<evidence type="ECO:0000256" key="8">
    <source>
        <dbReference type="RuleBase" id="RU363032"/>
    </source>
</evidence>
<evidence type="ECO:0000256" key="9">
    <source>
        <dbReference type="SAM" id="MobiDB-lite"/>
    </source>
</evidence>
<organism evidence="11 12">
    <name type="scientific">Streptomyces qinglanensis</name>
    <dbReference type="NCBI Taxonomy" id="943816"/>
    <lineage>
        <taxon>Bacteria</taxon>
        <taxon>Bacillati</taxon>
        <taxon>Actinomycetota</taxon>
        <taxon>Actinomycetes</taxon>
        <taxon>Kitasatosporales</taxon>
        <taxon>Streptomycetaceae</taxon>
        <taxon>Streptomyces</taxon>
    </lineage>
</organism>
<dbReference type="PANTHER" id="PTHR42929">
    <property type="entry name" value="INNER MEMBRANE ABC TRANSPORTER PERMEASE PROTEIN YDCU-RELATED-RELATED"/>
    <property type="match status" value="1"/>
</dbReference>
<evidence type="ECO:0000256" key="2">
    <source>
        <dbReference type="ARBA" id="ARBA00007069"/>
    </source>
</evidence>
<dbReference type="AlphaFoldDB" id="A0A1H9SB82"/>
<dbReference type="Proteomes" id="UP000182841">
    <property type="component" value="Unassembled WGS sequence"/>
</dbReference>
<accession>A0A1H9SB82</accession>
<keyword evidence="4" id="KW-1003">Cell membrane</keyword>
<dbReference type="InterPro" id="IPR000515">
    <property type="entry name" value="MetI-like"/>
</dbReference>
<feature type="transmembrane region" description="Helical" evidence="8">
    <location>
        <begin position="116"/>
        <end position="135"/>
    </location>
</feature>
<evidence type="ECO:0000313" key="11">
    <source>
        <dbReference type="EMBL" id="SER81439.1"/>
    </source>
</evidence>
<feature type="region of interest" description="Disordered" evidence="9">
    <location>
        <begin position="1"/>
        <end position="48"/>
    </location>
</feature>
<keyword evidence="6 8" id="KW-1133">Transmembrane helix</keyword>
<feature type="transmembrane region" description="Helical" evidence="8">
    <location>
        <begin position="147"/>
        <end position="166"/>
    </location>
</feature>
<dbReference type="PANTHER" id="PTHR42929:SF1">
    <property type="entry name" value="INNER MEMBRANE ABC TRANSPORTER PERMEASE PROTEIN YDCU-RELATED"/>
    <property type="match status" value="1"/>
</dbReference>
<dbReference type="Pfam" id="PF00528">
    <property type="entry name" value="BPD_transp_1"/>
    <property type="match status" value="1"/>
</dbReference>
<feature type="transmembrane region" description="Helical" evidence="8">
    <location>
        <begin position="54"/>
        <end position="82"/>
    </location>
</feature>
<sequence>MATQNTAEPAPPGLGEESGRLPEDGAADAAGGPRGNRSPGRPARSSASAGGNRLWTVLMLPGTLWMTAFLIGSLVLVATLALGTTDPLGNPRFGFRLENFSALAEPAYLEVMLRSLGYALLTCVICLLIAYPVAYTIALHGGRFKTLLIALIVVPFFANYLVRMYGWSVVLSDDGPLLQGLRAIGLASDGTKILQTGTSVVAGLVYGFIVFMIIPLYAALERMDVALIEAGRDLYGGPLRTFFHVTLPATRQGAAAGCVLVFLPAMGDFVSAQLLGGPDQIMIGNLIQDKFFQGQNWPLGSALTMLLLAVLFLGMLGYLRRARKDEAEALR</sequence>
<comment type="subcellular location">
    <subcellularLocation>
        <location evidence="1 8">Cell membrane</location>
        <topology evidence="1 8">Multi-pass membrane protein</topology>
    </subcellularLocation>
</comment>
<dbReference type="GO" id="GO:0055085">
    <property type="term" value="P:transmembrane transport"/>
    <property type="evidence" value="ECO:0007669"/>
    <property type="project" value="InterPro"/>
</dbReference>
<evidence type="ECO:0000256" key="4">
    <source>
        <dbReference type="ARBA" id="ARBA00022475"/>
    </source>
</evidence>
<feature type="compositionally biased region" description="Low complexity" evidence="9">
    <location>
        <begin position="27"/>
        <end position="48"/>
    </location>
</feature>
<reference evidence="12" key="1">
    <citation type="submission" date="2016-10" db="EMBL/GenBank/DDBJ databases">
        <authorList>
            <person name="Varghese N."/>
            <person name="Submissions S."/>
        </authorList>
    </citation>
    <scope>NUCLEOTIDE SEQUENCE [LARGE SCALE GENOMIC DNA]</scope>
    <source>
        <strain evidence="12">CGMCC 4.6825</strain>
    </source>
</reference>
<dbReference type="CDD" id="cd06261">
    <property type="entry name" value="TM_PBP2"/>
    <property type="match status" value="1"/>
</dbReference>
<dbReference type="RefSeq" id="WP_079171829.1">
    <property type="nucleotide sequence ID" value="NZ_FOGO01000004.1"/>
</dbReference>
<comment type="similarity">
    <text evidence="2">Belongs to the binding-protein-dependent transport system permease family. CysTW subfamily.</text>
</comment>
<protein>
    <submittedName>
        <fullName evidence="11">Spermidine/putrescine transport system permease protein</fullName>
    </submittedName>
</protein>
<name>A0A1H9SB82_9ACTN</name>
<evidence type="ECO:0000256" key="3">
    <source>
        <dbReference type="ARBA" id="ARBA00022448"/>
    </source>
</evidence>
<evidence type="ECO:0000256" key="1">
    <source>
        <dbReference type="ARBA" id="ARBA00004651"/>
    </source>
</evidence>
<feature type="domain" description="ABC transmembrane type-1" evidence="10">
    <location>
        <begin position="112"/>
        <end position="318"/>
    </location>
</feature>
<dbReference type="InterPro" id="IPR035906">
    <property type="entry name" value="MetI-like_sf"/>
</dbReference>
<evidence type="ECO:0000259" key="10">
    <source>
        <dbReference type="PROSITE" id="PS50928"/>
    </source>
</evidence>
<dbReference type="EMBL" id="FOGO01000004">
    <property type="protein sequence ID" value="SER81439.1"/>
    <property type="molecule type" value="Genomic_DNA"/>
</dbReference>
<gene>
    <name evidence="11" type="ORF">SAMN05421870_104364</name>
</gene>
<proteinExistence type="inferred from homology"/>
<dbReference type="GO" id="GO:0005886">
    <property type="term" value="C:plasma membrane"/>
    <property type="evidence" value="ECO:0007669"/>
    <property type="project" value="UniProtKB-SubCell"/>
</dbReference>
<evidence type="ECO:0000256" key="6">
    <source>
        <dbReference type="ARBA" id="ARBA00022989"/>
    </source>
</evidence>
<keyword evidence="5 8" id="KW-0812">Transmembrane</keyword>
<evidence type="ECO:0000256" key="5">
    <source>
        <dbReference type="ARBA" id="ARBA00022692"/>
    </source>
</evidence>
<feature type="transmembrane region" description="Helical" evidence="8">
    <location>
        <begin position="200"/>
        <end position="220"/>
    </location>
</feature>
<dbReference type="PROSITE" id="PS50928">
    <property type="entry name" value="ABC_TM1"/>
    <property type="match status" value="1"/>
</dbReference>
<evidence type="ECO:0000256" key="7">
    <source>
        <dbReference type="ARBA" id="ARBA00023136"/>
    </source>
</evidence>
<dbReference type="Gene3D" id="1.10.3720.10">
    <property type="entry name" value="MetI-like"/>
    <property type="match status" value="1"/>
</dbReference>
<dbReference type="SUPFAM" id="SSF161098">
    <property type="entry name" value="MetI-like"/>
    <property type="match status" value="1"/>
</dbReference>
<evidence type="ECO:0000313" key="12">
    <source>
        <dbReference type="Proteomes" id="UP000182841"/>
    </source>
</evidence>
<dbReference type="OrthoDB" id="9808619at2"/>
<keyword evidence="3 8" id="KW-0813">Transport</keyword>
<keyword evidence="7 8" id="KW-0472">Membrane</keyword>
<feature type="transmembrane region" description="Helical" evidence="8">
    <location>
        <begin position="299"/>
        <end position="319"/>
    </location>
</feature>
<keyword evidence="12" id="KW-1185">Reference proteome</keyword>